<dbReference type="InterPro" id="IPR036968">
    <property type="entry name" value="Enolpyruvate_Tfrase_sf"/>
</dbReference>
<comment type="similarity">
    <text evidence="10">Belongs to the EPSP synthase family. MurA subfamily.</text>
</comment>
<comment type="catalytic activity">
    <reaction evidence="15">
        <text>phosphoenolpyruvate + UDP-N-acetyl-alpha-D-glucosamine = UDP-N-acetyl-3-O-(1-carboxyvinyl)-alpha-D-glucosamine + phosphate</text>
        <dbReference type="Rhea" id="RHEA:18681"/>
        <dbReference type="ChEBI" id="CHEBI:43474"/>
        <dbReference type="ChEBI" id="CHEBI:57705"/>
        <dbReference type="ChEBI" id="CHEBI:58702"/>
        <dbReference type="ChEBI" id="CHEBI:68483"/>
        <dbReference type="EC" id="2.5.1.7"/>
    </reaction>
</comment>
<evidence type="ECO:0000259" key="16">
    <source>
        <dbReference type="Pfam" id="PF00275"/>
    </source>
</evidence>
<dbReference type="SUPFAM" id="SSF55205">
    <property type="entry name" value="EPT/RTPC-like"/>
    <property type="match status" value="1"/>
</dbReference>
<dbReference type="Gene3D" id="3.65.10.10">
    <property type="entry name" value="Enolpyruvate transferase domain"/>
    <property type="match status" value="2"/>
</dbReference>
<dbReference type="Pfam" id="PF00275">
    <property type="entry name" value="EPSP_synthase"/>
    <property type="match status" value="1"/>
</dbReference>
<keyword evidence="8" id="KW-0131">Cell cycle</keyword>
<evidence type="ECO:0000256" key="11">
    <source>
        <dbReference type="ARBA" id="ARBA00039108"/>
    </source>
</evidence>
<evidence type="ECO:0000256" key="10">
    <source>
        <dbReference type="ARBA" id="ARBA00038367"/>
    </source>
</evidence>
<evidence type="ECO:0000256" key="3">
    <source>
        <dbReference type="ARBA" id="ARBA00022490"/>
    </source>
</evidence>
<feature type="domain" description="Enolpyruvate transferase" evidence="16">
    <location>
        <begin position="6"/>
        <end position="116"/>
    </location>
</feature>
<comment type="subcellular location">
    <subcellularLocation>
        <location evidence="1">Cytoplasm</location>
    </subcellularLocation>
</comment>
<protein>
    <recommendedName>
        <fullName evidence="12">UDP-N-acetylglucosamine 1-carboxyvinyltransferase</fullName>
        <ecNumber evidence="11">2.5.1.7</ecNumber>
    </recommendedName>
    <alternativeName>
        <fullName evidence="13">Enoylpyruvate transferase</fullName>
    </alternativeName>
    <alternativeName>
        <fullName evidence="14">UDP-N-acetylglucosamine enolpyruvyl transferase</fullName>
    </alternativeName>
</protein>
<dbReference type="GO" id="GO:0008360">
    <property type="term" value="P:regulation of cell shape"/>
    <property type="evidence" value="ECO:0007669"/>
    <property type="project" value="UniProtKB-KW"/>
</dbReference>
<dbReference type="RefSeq" id="WP_004622072.1">
    <property type="nucleotide sequence ID" value="NZ_ACXX02000017.1"/>
</dbReference>
<evidence type="ECO:0000256" key="8">
    <source>
        <dbReference type="ARBA" id="ARBA00023306"/>
    </source>
</evidence>
<dbReference type="GO" id="GO:0051301">
    <property type="term" value="P:cell division"/>
    <property type="evidence" value="ECO:0007669"/>
    <property type="project" value="UniProtKB-KW"/>
</dbReference>
<organism evidence="17 18">
    <name type="scientific">Ruminiclostridium papyrosolvens DSM 2782</name>
    <dbReference type="NCBI Taxonomy" id="588581"/>
    <lineage>
        <taxon>Bacteria</taxon>
        <taxon>Bacillati</taxon>
        <taxon>Bacillota</taxon>
        <taxon>Clostridia</taxon>
        <taxon>Eubacteriales</taxon>
        <taxon>Oscillospiraceae</taxon>
        <taxon>Ruminiclostridium</taxon>
    </lineage>
</organism>
<dbReference type="GO" id="GO:0008760">
    <property type="term" value="F:UDP-N-acetylglucosamine 1-carboxyvinyltransferase activity"/>
    <property type="evidence" value="ECO:0007669"/>
    <property type="project" value="UniProtKB-EC"/>
</dbReference>
<reference evidence="17" key="2">
    <citation type="submission" date="2011-01" db="EMBL/GenBank/DDBJ databases">
        <title>The Non-contiguous Finished genome of Clostridium papyrosolvens.</title>
        <authorList>
            <person name="Lucas S."/>
            <person name="Copeland A."/>
            <person name="Lapidus A."/>
            <person name="Cheng J.-F."/>
            <person name="Goodwin L."/>
            <person name="Pitluck S."/>
            <person name="Misra M."/>
            <person name="Chertkov O."/>
            <person name="Detter J.C."/>
            <person name="Han C."/>
            <person name="Tapia R."/>
            <person name="Land M."/>
            <person name="Hauser L."/>
            <person name="Kyrpides N."/>
            <person name="Ivanova N."/>
            <person name="Pagani I."/>
            <person name="Mouttaki H."/>
            <person name="He Z."/>
            <person name="Zhou J."/>
            <person name="Hemme C.L."/>
            <person name="Woyke T."/>
        </authorList>
    </citation>
    <scope>NUCLEOTIDE SEQUENCE [LARGE SCALE GENOMIC DNA]</scope>
    <source>
        <strain evidence="17">DSM 2782</strain>
    </source>
</reference>
<keyword evidence="3" id="KW-0963">Cytoplasm</keyword>
<dbReference type="GO" id="GO:0071555">
    <property type="term" value="P:cell wall organization"/>
    <property type="evidence" value="ECO:0007669"/>
    <property type="project" value="UniProtKB-KW"/>
</dbReference>
<dbReference type="GO" id="GO:0009252">
    <property type="term" value="P:peptidoglycan biosynthetic process"/>
    <property type="evidence" value="ECO:0007669"/>
    <property type="project" value="UniProtKB-KW"/>
</dbReference>
<evidence type="ECO:0000256" key="4">
    <source>
        <dbReference type="ARBA" id="ARBA00022618"/>
    </source>
</evidence>
<reference evidence="17" key="1">
    <citation type="submission" date="2009-07" db="EMBL/GenBank/DDBJ databases">
        <authorList>
            <consortium name="US DOE Joint Genome Institute (JGI-PGF)"/>
            <person name="Lucas S."/>
            <person name="Copeland A."/>
            <person name="Lapidus A."/>
            <person name="Glavina del Rio T."/>
            <person name="Tice H."/>
            <person name="Bruce D."/>
            <person name="Goodwin L."/>
            <person name="Pitluck S."/>
            <person name="Larimer F."/>
            <person name="Land M.L."/>
            <person name="Mouttaki H."/>
            <person name="He Z."/>
            <person name="Zhou J."/>
            <person name="Hemme C.L."/>
        </authorList>
    </citation>
    <scope>NUCLEOTIDE SEQUENCE</scope>
    <source>
        <strain evidence="17">DSM 2782</strain>
    </source>
</reference>
<sequence length="125" mass="13379">MSKIIVTGGKKLKGEIEIEGAKNAVLPILAATILNRGENVIKNCPMFKDVEVIIEILRTIGCKVKVEDNVVTVDSSTLSSTEVPESLAAEMRSSIIFMGPILAREGKVTISYPGECVTLDSSNLS</sequence>
<dbReference type="OrthoDB" id="2082536at2"/>
<keyword evidence="5 17" id="KW-0808">Transferase</keyword>
<dbReference type="EMBL" id="ACXX02000017">
    <property type="protein sequence ID" value="EGD46060.1"/>
    <property type="molecule type" value="Genomic_DNA"/>
</dbReference>
<dbReference type="InterPro" id="IPR013792">
    <property type="entry name" value="RNA3'P_cycl/enolpyr_Trfase_a/b"/>
</dbReference>
<keyword evidence="7" id="KW-0573">Peptidoglycan synthesis</keyword>
<comment type="caution">
    <text evidence="17">The sequence shown here is derived from an EMBL/GenBank/DDBJ whole genome shotgun (WGS) entry which is preliminary data.</text>
</comment>
<name>F1THS8_9FIRM</name>
<proteinExistence type="inferred from homology"/>
<evidence type="ECO:0000256" key="12">
    <source>
        <dbReference type="ARBA" id="ARBA00039754"/>
    </source>
</evidence>
<dbReference type="EC" id="2.5.1.7" evidence="11"/>
<evidence type="ECO:0000256" key="15">
    <source>
        <dbReference type="ARBA" id="ARBA00047527"/>
    </source>
</evidence>
<dbReference type="PANTHER" id="PTHR43783:SF1">
    <property type="entry name" value="UDP-N-ACETYLGLUCOSAMINE 1-CARBOXYVINYLTRANSFERASE"/>
    <property type="match status" value="1"/>
</dbReference>
<evidence type="ECO:0000256" key="7">
    <source>
        <dbReference type="ARBA" id="ARBA00022984"/>
    </source>
</evidence>
<evidence type="ECO:0000313" key="18">
    <source>
        <dbReference type="Proteomes" id="UP000003860"/>
    </source>
</evidence>
<comment type="pathway">
    <text evidence="2">Cell wall biogenesis; peptidoglycan biosynthesis.</text>
</comment>
<evidence type="ECO:0000313" key="17">
    <source>
        <dbReference type="EMBL" id="EGD46060.1"/>
    </source>
</evidence>
<dbReference type="InterPro" id="IPR050068">
    <property type="entry name" value="MurA_subfamily"/>
</dbReference>
<dbReference type="InterPro" id="IPR001986">
    <property type="entry name" value="Enolpyruvate_Tfrase_dom"/>
</dbReference>
<keyword evidence="4" id="KW-0132">Cell division</keyword>
<evidence type="ECO:0000256" key="9">
    <source>
        <dbReference type="ARBA" id="ARBA00023316"/>
    </source>
</evidence>
<dbReference type="GO" id="GO:0005737">
    <property type="term" value="C:cytoplasm"/>
    <property type="evidence" value="ECO:0007669"/>
    <property type="project" value="UniProtKB-SubCell"/>
</dbReference>
<evidence type="ECO:0000256" key="1">
    <source>
        <dbReference type="ARBA" id="ARBA00004496"/>
    </source>
</evidence>
<dbReference type="AlphaFoldDB" id="F1THS8"/>
<keyword evidence="6" id="KW-0133">Cell shape</keyword>
<accession>F1THS8</accession>
<gene>
    <name evidence="17" type="ORF">Cpap_0667</name>
</gene>
<evidence type="ECO:0000256" key="6">
    <source>
        <dbReference type="ARBA" id="ARBA00022960"/>
    </source>
</evidence>
<dbReference type="PANTHER" id="PTHR43783">
    <property type="entry name" value="UDP-N-ACETYLGLUCOSAMINE 1-CARBOXYVINYLTRANSFERASE"/>
    <property type="match status" value="1"/>
</dbReference>
<evidence type="ECO:0000256" key="13">
    <source>
        <dbReference type="ARBA" id="ARBA00042443"/>
    </source>
</evidence>
<dbReference type="eggNOG" id="COG0766">
    <property type="taxonomic scope" value="Bacteria"/>
</dbReference>
<keyword evidence="9" id="KW-0961">Cell wall biogenesis/degradation</keyword>
<evidence type="ECO:0000256" key="2">
    <source>
        <dbReference type="ARBA" id="ARBA00004752"/>
    </source>
</evidence>
<keyword evidence="18" id="KW-1185">Reference proteome</keyword>
<evidence type="ECO:0000256" key="14">
    <source>
        <dbReference type="ARBA" id="ARBA00042842"/>
    </source>
</evidence>
<dbReference type="Proteomes" id="UP000003860">
    <property type="component" value="Unassembled WGS sequence"/>
</dbReference>
<evidence type="ECO:0000256" key="5">
    <source>
        <dbReference type="ARBA" id="ARBA00022679"/>
    </source>
</evidence>
<dbReference type="STRING" id="588581.Cpap_0667"/>